<sequence>MVRQRYGSNLLVPHANVCFGQSRASNNNHPNTAFDIGKEDITTDTTLLNDNNHVRIFIVVEGTNDTEFLRRISLMLHRHDESLPNLHDMEKKGEAIFVPFGGGNVEAWTNRLAPLGKPEFHLFDHELPPETDYRREAAELIKRRERCRAVLTRKRSLENYLHPSAIQGAGDVEVMFDDFDPVAEIVGRRLLERTPTEEPWEQRTRRARNRVVHRAKRWLNTTVVEHMTVELLQERDPDREIVSWMRVISNLTEAG</sequence>
<evidence type="ECO:0008006" key="3">
    <source>
        <dbReference type="Google" id="ProtNLM"/>
    </source>
</evidence>
<organism evidence="1 2">
    <name type="scientific">Kolteria novifilia</name>
    <dbReference type="NCBI Taxonomy" id="2527975"/>
    <lineage>
        <taxon>Bacteria</taxon>
        <taxon>Pseudomonadati</taxon>
        <taxon>Planctomycetota</taxon>
        <taxon>Planctomycetia</taxon>
        <taxon>Kolteriales</taxon>
        <taxon>Kolteriaceae</taxon>
        <taxon>Kolteria</taxon>
    </lineage>
</organism>
<name>A0A518B600_9BACT</name>
<dbReference type="KEGG" id="knv:Pan216_32670"/>
<dbReference type="Proteomes" id="UP000317093">
    <property type="component" value="Chromosome"/>
</dbReference>
<protein>
    <recommendedName>
        <fullName evidence="3">ATP-dependent endonuclease</fullName>
    </recommendedName>
</protein>
<dbReference type="EMBL" id="CP036279">
    <property type="protein sequence ID" value="QDU62400.1"/>
    <property type="molecule type" value="Genomic_DNA"/>
</dbReference>
<gene>
    <name evidence="1" type="ORF">Pan216_32670</name>
</gene>
<reference evidence="1 2" key="1">
    <citation type="submission" date="2019-02" db="EMBL/GenBank/DDBJ databases">
        <title>Deep-cultivation of Planctomycetes and their phenomic and genomic characterization uncovers novel biology.</title>
        <authorList>
            <person name="Wiegand S."/>
            <person name="Jogler M."/>
            <person name="Boedeker C."/>
            <person name="Pinto D."/>
            <person name="Vollmers J."/>
            <person name="Rivas-Marin E."/>
            <person name="Kohn T."/>
            <person name="Peeters S.H."/>
            <person name="Heuer A."/>
            <person name="Rast P."/>
            <person name="Oberbeckmann S."/>
            <person name="Bunk B."/>
            <person name="Jeske O."/>
            <person name="Meyerdierks A."/>
            <person name="Storesund J.E."/>
            <person name="Kallscheuer N."/>
            <person name="Luecker S."/>
            <person name="Lage O.M."/>
            <person name="Pohl T."/>
            <person name="Merkel B.J."/>
            <person name="Hornburger P."/>
            <person name="Mueller R.-W."/>
            <person name="Bruemmer F."/>
            <person name="Labrenz M."/>
            <person name="Spormann A.M."/>
            <person name="Op den Camp H."/>
            <person name="Overmann J."/>
            <person name="Amann R."/>
            <person name="Jetten M.S.M."/>
            <person name="Mascher T."/>
            <person name="Medema M.H."/>
            <person name="Devos D.P."/>
            <person name="Kaster A.-K."/>
            <person name="Ovreas L."/>
            <person name="Rohde M."/>
            <person name="Galperin M.Y."/>
            <person name="Jogler C."/>
        </authorList>
    </citation>
    <scope>NUCLEOTIDE SEQUENCE [LARGE SCALE GENOMIC DNA]</scope>
    <source>
        <strain evidence="1 2">Pan216</strain>
    </source>
</reference>
<keyword evidence="2" id="KW-1185">Reference proteome</keyword>
<accession>A0A518B600</accession>
<evidence type="ECO:0000313" key="2">
    <source>
        <dbReference type="Proteomes" id="UP000317093"/>
    </source>
</evidence>
<proteinExistence type="predicted"/>
<dbReference type="AlphaFoldDB" id="A0A518B600"/>
<evidence type="ECO:0000313" key="1">
    <source>
        <dbReference type="EMBL" id="QDU62400.1"/>
    </source>
</evidence>